<reference evidence="2" key="1">
    <citation type="submission" date="2022-10" db="EMBL/GenBank/DDBJ databases">
        <title>The WGS of Solirubrobacter sp. CPCC 204708.</title>
        <authorList>
            <person name="Jiang Z."/>
        </authorList>
    </citation>
    <scope>NUCLEOTIDE SEQUENCE</scope>
    <source>
        <strain evidence="2">CPCC 204708</strain>
    </source>
</reference>
<keyword evidence="3" id="KW-1185">Reference proteome</keyword>
<protein>
    <submittedName>
        <fullName evidence="2">Uncharacterized protein</fullName>
    </submittedName>
</protein>
<sequence>MIGTSSALRQLAMLLALAFPGSAAAAPLGEVSYQDLAKGTGCLAPTGAPGELSCWAAGGAEVLVAGVDGVGAPVRVPFGRLPGCPRVAADASGAAVAAGATDRAVRVALREPGGGGFGAPVTLAAARDVFELSVAVSPRGDAVVAWAEMAYPPRRLRMRIARRPAGGVFGPPEDLVPWRSFGGSAGVAVGMAADGETVLMLREPRGSDSVQTLRIAPANAPFGPASPVPPGFSGLALGVAPDGRALVAASTGAGVAVLERPPGGAFGAPQVLTDPAGAINADLMAVGFGPGGRAVVAWHTEGQGTTGAATREALGAFGPPVVIVPAPADQSFGFGAGEPVVFPASPLHAAIAPDGRALVAWPDDGARIVTLSGTTIVERQRLGGTLRAADGLSLLMLPDGRRALAWTNHDRFRESGPARLHYAVEGRPAAAQRPAPRVTIGRPRERALRPGQPLVLPVRCSAACDLRVSIPGRGVQAVERSLTRAGTAIVRFRPFARAIAAPRAAPIRIVVRASAPGSQIVARATGRVSLTRVPALPFPRVTDVRARRISGGRVEVRWRMTGSATETLLSVEGMLTKGGEAVALNALWGGRRRSYRLVLDDAARVRWVTVRVRALTGRRTHKVIVPLR</sequence>
<gene>
    <name evidence="2" type="ORF">OJ962_13090</name>
</gene>
<dbReference type="RefSeq" id="WP_202958440.1">
    <property type="nucleotide sequence ID" value="NZ_JAPCID010000016.1"/>
</dbReference>
<dbReference type="EMBL" id="JAPCID010000016">
    <property type="protein sequence ID" value="MDA0138431.1"/>
    <property type="molecule type" value="Genomic_DNA"/>
</dbReference>
<accession>A0ABT4RIQ9</accession>
<dbReference type="Proteomes" id="UP001147700">
    <property type="component" value="Unassembled WGS sequence"/>
</dbReference>
<evidence type="ECO:0000256" key="1">
    <source>
        <dbReference type="SAM" id="SignalP"/>
    </source>
</evidence>
<evidence type="ECO:0000313" key="2">
    <source>
        <dbReference type="EMBL" id="MDA0138431.1"/>
    </source>
</evidence>
<keyword evidence="1" id="KW-0732">Signal</keyword>
<proteinExistence type="predicted"/>
<comment type="caution">
    <text evidence="2">The sequence shown here is derived from an EMBL/GenBank/DDBJ whole genome shotgun (WGS) entry which is preliminary data.</text>
</comment>
<organism evidence="2 3">
    <name type="scientific">Solirubrobacter deserti</name>
    <dbReference type="NCBI Taxonomy" id="2282478"/>
    <lineage>
        <taxon>Bacteria</taxon>
        <taxon>Bacillati</taxon>
        <taxon>Actinomycetota</taxon>
        <taxon>Thermoleophilia</taxon>
        <taxon>Solirubrobacterales</taxon>
        <taxon>Solirubrobacteraceae</taxon>
        <taxon>Solirubrobacter</taxon>
    </lineage>
</organism>
<name>A0ABT4RIQ9_9ACTN</name>
<feature type="signal peptide" evidence="1">
    <location>
        <begin position="1"/>
        <end position="25"/>
    </location>
</feature>
<evidence type="ECO:0000313" key="3">
    <source>
        <dbReference type="Proteomes" id="UP001147700"/>
    </source>
</evidence>
<dbReference type="SUPFAM" id="SSF82171">
    <property type="entry name" value="DPP6 N-terminal domain-like"/>
    <property type="match status" value="1"/>
</dbReference>
<feature type="chain" id="PRO_5047057626" evidence="1">
    <location>
        <begin position="26"/>
        <end position="628"/>
    </location>
</feature>